<name>A0A7S0R8W6_9CHLO</name>
<evidence type="ECO:0000313" key="1">
    <source>
        <dbReference type="EMBL" id="CAD8669857.1"/>
    </source>
</evidence>
<organism evidence="1">
    <name type="scientific">Chlamydomonas leiostraca</name>
    <dbReference type="NCBI Taxonomy" id="1034604"/>
    <lineage>
        <taxon>Eukaryota</taxon>
        <taxon>Viridiplantae</taxon>
        <taxon>Chlorophyta</taxon>
        <taxon>core chlorophytes</taxon>
        <taxon>Chlorophyceae</taxon>
        <taxon>CS clade</taxon>
        <taxon>Chlamydomonadales</taxon>
        <taxon>Chlamydomonadaceae</taxon>
        <taxon>Chlamydomonas</taxon>
    </lineage>
</organism>
<accession>A0A7S0R8W6</accession>
<sequence>MPSSWGSSLPEHQLQGWWRHEDRDGVTALHRLAVQQWSQATVCGLVRHPLHGVAVAQAWVCSVNSLGVSPQEMSHALAKAATSAAFLVDAKGAAGPDFVEATLSSTWQSTDPRTSTTAAAEAGLKGVGSLCMSPGA</sequence>
<reference evidence="1" key="1">
    <citation type="submission" date="2021-01" db="EMBL/GenBank/DDBJ databases">
        <authorList>
            <person name="Corre E."/>
            <person name="Pelletier E."/>
            <person name="Niang G."/>
            <person name="Scheremetjew M."/>
            <person name="Finn R."/>
            <person name="Kale V."/>
            <person name="Holt S."/>
            <person name="Cochrane G."/>
            <person name="Meng A."/>
            <person name="Brown T."/>
            <person name="Cohen L."/>
        </authorList>
    </citation>
    <scope>NUCLEOTIDE SEQUENCE</scope>
    <source>
        <strain evidence="1">SAG 11-49</strain>
    </source>
</reference>
<dbReference type="AlphaFoldDB" id="A0A7S0R8W6"/>
<proteinExistence type="predicted"/>
<dbReference type="EMBL" id="HBFB01006819">
    <property type="protein sequence ID" value="CAD8669857.1"/>
    <property type="molecule type" value="Transcribed_RNA"/>
</dbReference>
<protein>
    <submittedName>
        <fullName evidence="1">Uncharacterized protein</fullName>
    </submittedName>
</protein>
<gene>
    <name evidence="1" type="ORF">CLEI1391_LOCUS3817</name>
</gene>